<dbReference type="InterPro" id="IPR011611">
    <property type="entry name" value="PfkB_dom"/>
</dbReference>
<feature type="binding site" evidence="12">
    <location>
        <position position="190"/>
    </location>
    <ligand>
        <name>ATP</name>
        <dbReference type="ChEBI" id="CHEBI:30616"/>
    </ligand>
</feature>
<dbReference type="HAMAP" id="MF_01987">
    <property type="entry name" value="Ribokinase"/>
    <property type="match status" value="1"/>
</dbReference>
<feature type="binding site" evidence="12">
    <location>
        <position position="254"/>
    </location>
    <ligand>
        <name>K(+)</name>
        <dbReference type="ChEBI" id="CHEBI:29103"/>
    </ligand>
</feature>
<comment type="activity regulation">
    <text evidence="12">Activated by a monovalent cation that binds near, but not in, the active site. The most likely occupant of the site in vivo is potassium. Ion binding induces a conformational change that may alter substrate affinity.</text>
</comment>
<keyword evidence="7 12" id="KW-0418">Kinase</keyword>
<dbReference type="EMBL" id="CASHTH010000290">
    <property type="protein sequence ID" value="CAI7996960.1"/>
    <property type="molecule type" value="Genomic_DNA"/>
</dbReference>
<feature type="active site" description="Proton acceptor" evidence="12">
    <location>
        <position position="258"/>
    </location>
</feature>
<dbReference type="GO" id="GO:0005524">
    <property type="term" value="F:ATP binding"/>
    <property type="evidence" value="ECO:0007669"/>
    <property type="project" value="UniProtKB-UniRule"/>
</dbReference>
<comment type="catalytic activity">
    <reaction evidence="12">
        <text>D-ribose + ATP = D-ribose 5-phosphate + ADP + H(+)</text>
        <dbReference type="Rhea" id="RHEA:13697"/>
        <dbReference type="ChEBI" id="CHEBI:15378"/>
        <dbReference type="ChEBI" id="CHEBI:30616"/>
        <dbReference type="ChEBI" id="CHEBI:47013"/>
        <dbReference type="ChEBI" id="CHEBI:78346"/>
        <dbReference type="ChEBI" id="CHEBI:456216"/>
        <dbReference type="EC" id="2.7.1.15"/>
    </reaction>
</comment>
<evidence type="ECO:0000256" key="11">
    <source>
        <dbReference type="ARBA" id="ARBA00023277"/>
    </source>
</evidence>
<feature type="binding site" evidence="12">
    <location>
        <position position="297"/>
    </location>
    <ligand>
        <name>K(+)</name>
        <dbReference type="ChEBI" id="CHEBI:29103"/>
    </ligand>
</feature>
<comment type="caution">
    <text evidence="12">Lacks conserved residue(s) required for the propagation of feature annotation.</text>
</comment>
<dbReference type="GO" id="GO:0046872">
    <property type="term" value="F:metal ion binding"/>
    <property type="evidence" value="ECO:0007669"/>
    <property type="project" value="UniProtKB-KW"/>
</dbReference>
<dbReference type="CDD" id="cd01174">
    <property type="entry name" value="ribokinase"/>
    <property type="match status" value="1"/>
</dbReference>
<evidence type="ECO:0000256" key="1">
    <source>
        <dbReference type="ARBA" id="ARBA00005380"/>
    </source>
</evidence>
<keyword evidence="8 12" id="KW-0067">ATP-binding</keyword>
<name>A0AA35W648_GEOBA</name>
<evidence type="ECO:0000256" key="6">
    <source>
        <dbReference type="ARBA" id="ARBA00022741"/>
    </source>
</evidence>
<dbReference type="GO" id="GO:0004747">
    <property type="term" value="F:ribokinase activity"/>
    <property type="evidence" value="ECO:0007669"/>
    <property type="project" value="UniProtKB-UniRule"/>
</dbReference>
<gene>
    <name evidence="14" type="ORF">GBAR_LOCUS2012</name>
</gene>
<evidence type="ECO:0000256" key="2">
    <source>
        <dbReference type="ARBA" id="ARBA00012035"/>
    </source>
</evidence>
<organism evidence="14 15">
    <name type="scientific">Geodia barretti</name>
    <name type="common">Barrett's horny sponge</name>
    <dbReference type="NCBI Taxonomy" id="519541"/>
    <lineage>
        <taxon>Eukaryota</taxon>
        <taxon>Metazoa</taxon>
        <taxon>Porifera</taxon>
        <taxon>Demospongiae</taxon>
        <taxon>Heteroscleromorpha</taxon>
        <taxon>Tetractinellida</taxon>
        <taxon>Astrophorina</taxon>
        <taxon>Geodiidae</taxon>
        <taxon>Geodia</taxon>
    </lineage>
</organism>
<dbReference type="InterPro" id="IPR002173">
    <property type="entry name" value="Carboh/pur_kinase_PfkB_CS"/>
</dbReference>
<keyword evidence="12" id="KW-0539">Nucleus</keyword>
<comment type="cofactor">
    <cofactor evidence="12">
        <name>Mg(2+)</name>
        <dbReference type="ChEBI" id="CHEBI:18420"/>
    </cofactor>
    <text evidence="12">Requires a divalent cation, most likely magnesium in vivo, as an electrophilic catalyst to aid phosphoryl group transfer. It is the chelate of the metal and the nucleotide that is the actual substrate.</text>
</comment>
<evidence type="ECO:0000256" key="9">
    <source>
        <dbReference type="ARBA" id="ARBA00022842"/>
    </source>
</evidence>
<dbReference type="InterPro" id="IPR002139">
    <property type="entry name" value="Ribo/fructo_kinase"/>
</dbReference>
<dbReference type="Gene3D" id="3.40.1190.20">
    <property type="match status" value="1"/>
</dbReference>
<dbReference type="Proteomes" id="UP001174909">
    <property type="component" value="Unassembled WGS sequence"/>
</dbReference>
<keyword evidence="12" id="KW-0963">Cytoplasm</keyword>
<evidence type="ECO:0000256" key="8">
    <source>
        <dbReference type="ARBA" id="ARBA00022840"/>
    </source>
</evidence>
<dbReference type="SUPFAM" id="SSF53613">
    <property type="entry name" value="Ribokinase-like"/>
    <property type="match status" value="1"/>
</dbReference>
<evidence type="ECO:0000259" key="13">
    <source>
        <dbReference type="Pfam" id="PF00294"/>
    </source>
</evidence>
<feature type="binding site" evidence="12">
    <location>
        <position position="252"/>
    </location>
    <ligand>
        <name>K(+)</name>
        <dbReference type="ChEBI" id="CHEBI:29103"/>
    </ligand>
</feature>
<feature type="binding site" evidence="12">
    <location>
        <position position="293"/>
    </location>
    <ligand>
        <name>K(+)</name>
        <dbReference type="ChEBI" id="CHEBI:29103"/>
    </ligand>
</feature>
<protein>
    <recommendedName>
        <fullName evidence="3 12">Ribokinase</fullName>
        <shortName evidence="12">RK</shortName>
        <ecNumber evidence="2 12">2.7.1.15</ecNumber>
    </recommendedName>
</protein>
<comment type="caution">
    <text evidence="14">The sequence shown here is derived from an EMBL/GenBank/DDBJ whole genome shotgun (WGS) entry which is preliminary data.</text>
</comment>
<dbReference type="AlphaFoldDB" id="A0AA35W648"/>
<dbReference type="PANTHER" id="PTHR10584:SF166">
    <property type="entry name" value="RIBOKINASE"/>
    <property type="match status" value="1"/>
</dbReference>
<comment type="subunit">
    <text evidence="12">Homodimer.</text>
</comment>
<keyword evidence="5 12" id="KW-0479">Metal-binding</keyword>
<evidence type="ECO:0000256" key="12">
    <source>
        <dbReference type="HAMAP-Rule" id="MF_03215"/>
    </source>
</evidence>
<comment type="function">
    <text evidence="12">Catalyzes the phosphorylation of ribose at O-5 in a reaction requiring ATP and magnesium. The resulting D-ribose-5-phosphate can then be used either for sythesis of nucleotides, histidine, and tryptophan, or as a component of the pentose phosphate pathway.</text>
</comment>
<keyword evidence="9 12" id="KW-0460">Magnesium</keyword>
<dbReference type="EC" id="2.7.1.15" evidence="2 12"/>
<dbReference type="GO" id="GO:0005829">
    <property type="term" value="C:cytosol"/>
    <property type="evidence" value="ECO:0007669"/>
    <property type="project" value="TreeGrafter"/>
</dbReference>
<evidence type="ECO:0000313" key="15">
    <source>
        <dbReference type="Proteomes" id="UP001174909"/>
    </source>
</evidence>
<feature type="domain" description="Carbohydrate kinase PfkB" evidence="13">
    <location>
        <begin position="9"/>
        <end position="301"/>
    </location>
</feature>
<keyword evidence="4 12" id="KW-0808">Transferase</keyword>
<keyword evidence="6 12" id="KW-0547">Nucleotide-binding</keyword>
<dbReference type="GO" id="GO:0005634">
    <property type="term" value="C:nucleus"/>
    <property type="evidence" value="ECO:0007669"/>
    <property type="project" value="UniProtKB-SubCell"/>
</dbReference>
<comment type="similarity">
    <text evidence="1">Belongs to the carbohydrate kinase pfkB family.</text>
</comment>
<feature type="binding site" evidence="12">
    <location>
        <position position="146"/>
    </location>
    <ligand>
        <name>substrate</name>
    </ligand>
</feature>
<evidence type="ECO:0000256" key="4">
    <source>
        <dbReference type="ARBA" id="ARBA00022679"/>
    </source>
</evidence>
<evidence type="ECO:0000313" key="14">
    <source>
        <dbReference type="EMBL" id="CAI7996960.1"/>
    </source>
</evidence>
<dbReference type="PROSITE" id="PS00584">
    <property type="entry name" value="PFKB_KINASES_2"/>
    <property type="match status" value="1"/>
</dbReference>
<feature type="binding site" evidence="12">
    <location>
        <position position="291"/>
    </location>
    <ligand>
        <name>K(+)</name>
        <dbReference type="ChEBI" id="CHEBI:29103"/>
    </ligand>
</feature>
<sequence length="313" mass="31777">MLSSQEPPLIVVLGGINMDLVTMTDRFPGAGETVVGNRFLTYGGGKGANQAVAAGRMGARAAMVGRVGDDVFASPALQTLVDSGVNISPVGITPDTSTGIAVISINVDAQNQIIQVLGANNTCGDEEEAKVMGLLDGAAALLLQLEVSVELSLRCAQAARAKGVRVVLDPSPVRPLPDAFYGCCDIITPNETDAQALVGMPVTDRETAAQAAGTLLSRGVGTAIVTLGPQGAYYATAEGGEFVPAFAVEAVDSVGAGDAFNGALAVALAEGRDLGESVRMAAATGAMSVTRSGAQDSMPTREEVEALLRQSPC</sequence>
<proteinExistence type="inferred from homology"/>
<dbReference type="GO" id="GO:0019303">
    <property type="term" value="P:D-ribose catabolic process"/>
    <property type="evidence" value="ECO:0007669"/>
    <property type="project" value="UniProtKB-UniRule"/>
</dbReference>
<keyword evidence="11 12" id="KW-0119">Carbohydrate metabolism</keyword>
<feature type="binding site" evidence="12">
    <location>
        <position position="258"/>
    </location>
    <ligand>
        <name>substrate</name>
    </ligand>
</feature>
<feature type="binding site" evidence="12">
    <location>
        <begin position="17"/>
        <end position="19"/>
    </location>
    <ligand>
        <name>substrate</name>
    </ligand>
</feature>
<accession>A0AA35W648</accession>
<evidence type="ECO:0000256" key="5">
    <source>
        <dbReference type="ARBA" id="ARBA00022723"/>
    </source>
</evidence>
<evidence type="ECO:0000256" key="10">
    <source>
        <dbReference type="ARBA" id="ARBA00022958"/>
    </source>
</evidence>
<feature type="binding site" evidence="12">
    <location>
        <begin position="45"/>
        <end position="49"/>
    </location>
    <ligand>
        <name>substrate</name>
    </ligand>
</feature>
<feature type="binding site" evidence="12">
    <location>
        <position position="288"/>
    </location>
    <ligand>
        <name>K(+)</name>
        <dbReference type="ChEBI" id="CHEBI:29103"/>
    </ligand>
</feature>
<dbReference type="PRINTS" id="PR00990">
    <property type="entry name" value="RIBOKINASE"/>
</dbReference>
<dbReference type="PANTHER" id="PTHR10584">
    <property type="entry name" value="SUGAR KINASE"/>
    <property type="match status" value="1"/>
</dbReference>
<comment type="subcellular location">
    <subcellularLocation>
        <location evidence="12">Cytoplasm</location>
    </subcellularLocation>
    <subcellularLocation>
        <location evidence="12">Nucleus</location>
    </subcellularLocation>
</comment>
<feature type="binding site" evidence="12">
    <location>
        <begin position="226"/>
        <end position="231"/>
    </location>
    <ligand>
        <name>ATP</name>
        <dbReference type="ChEBI" id="CHEBI:30616"/>
    </ligand>
</feature>
<evidence type="ECO:0000256" key="3">
    <source>
        <dbReference type="ARBA" id="ARBA00016943"/>
    </source>
</evidence>
<keyword evidence="15" id="KW-1185">Reference proteome</keyword>
<dbReference type="InterPro" id="IPR011877">
    <property type="entry name" value="Ribokinase"/>
</dbReference>
<evidence type="ECO:0000256" key="7">
    <source>
        <dbReference type="ARBA" id="ARBA00022777"/>
    </source>
</evidence>
<dbReference type="Pfam" id="PF00294">
    <property type="entry name" value="PfkB"/>
    <property type="match status" value="1"/>
</dbReference>
<reference evidence="14" key="1">
    <citation type="submission" date="2023-03" db="EMBL/GenBank/DDBJ databases">
        <authorList>
            <person name="Steffen K."/>
            <person name="Cardenas P."/>
        </authorList>
    </citation>
    <scope>NUCLEOTIDE SEQUENCE</scope>
</reference>
<dbReference type="NCBIfam" id="TIGR02152">
    <property type="entry name" value="D_ribokin_bact"/>
    <property type="match status" value="1"/>
</dbReference>
<comment type="pathway">
    <text evidence="12">Carbohydrate metabolism; D-ribose degradation; D-ribose 5-phosphate from beta-D-ribopyranose: step 2/2.</text>
</comment>
<feature type="binding site" evidence="12">
    <location>
        <begin position="257"/>
        <end position="258"/>
    </location>
    <ligand>
        <name>ATP</name>
        <dbReference type="ChEBI" id="CHEBI:30616"/>
    </ligand>
</feature>
<dbReference type="InterPro" id="IPR029056">
    <property type="entry name" value="Ribokinase-like"/>
</dbReference>
<comment type="similarity">
    <text evidence="12">Belongs to the carbohydrate kinase PfkB family. Ribokinase subfamily.</text>
</comment>
<keyword evidence="10 12" id="KW-0630">Potassium</keyword>